<dbReference type="OrthoDB" id="9813690at2"/>
<dbReference type="SUPFAM" id="SSF75011">
    <property type="entry name" value="3-carboxy-cis,cis-mucoante lactonizing enzyme"/>
    <property type="match status" value="1"/>
</dbReference>
<sequence>MKTGFVKIVRKFPGRAVLAILMGAVPFLCFSQVSWGGSREHLFYPSSSPQYASQLDIESVAMSFWGNNLLLSDTRHEVVFLNISGENMTVPVSGGKDLVNQVVLPGQAVVVAGNGHSAPLPEIRPGKAFHFGILPLGMAVDKDIVFIADGNGTIDALNISMDPRHIYVIPPIGNTGAIRGHVTRMIQRTGLNNRILGEAAPLTLLSGRISVIAGGGDKRPGLKPIDAFSCRISPVAIANDGHRIYVVGQTGRVYFLNEARHVVDIPVKENGQTRWVHVPTGMIVLVAGGGTKNTDVDLVPLSAVESEIAPTSIAVHHHHILLGDSGDGVLEVNVAGDHQQILKSDSAANIHPLEPGEIVSVTGSGNQMADTKPMEASLVDIHPKSLVESASGILYLAEMDEASDSGKVEALNVGSADASVPQGGAPHGLTRLPHGQVMVLVGNGSKTPVPGIHPDIPTHVGIVPVNVAFHNGLLAIADLNGSIDVVNIGGVNRLVHPMGQGSAVVLPRGRIISLMGARSGNRSKGELVPEVHSGQ</sequence>
<gene>
    <name evidence="1" type="ordered locus">LFE_1966</name>
</gene>
<evidence type="ECO:0000313" key="1">
    <source>
        <dbReference type="EMBL" id="BAM07643.1"/>
    </source>
</evidence>
<proteinExistence type="predicted"/>
<dbReference type="HOGENOM" id="CLU_526570_0_0_0"/>
<dbReference type="EMBL" id="AP012342">
    <property type="protein sequence ID" value="BAM07643.1"/>
    <property type="molecule type" value="Genomic_DNA"/>
</dbReference>
<reference evidence="2" key="2">
    <citation type="submission" date="2012-03" db="EMBL/GenBank/DDBJ databases">
        <title>The complete genome sequence of the pioneer microbe on fresh volcanic deposit, Leptospirillum ferrooxidans strain C2-3.</title>
        <authorList>
            <person name="Fujimura R."/>
            <person name="Sato Y."/>
            <person name="Nishizawa T."/>
            <person name="Nanba K."/>
            <person name="Oshima K."/>
            <person name="Hattori M."/>
            <person name="Kamijo T."/>
            <person name="Ohta H."/>
        </authorList>
    </citation>
    <scope>NUCLEOTIDE SEQUENCE [LARGE SCALE GENOMIC DNA]</scope>
    <source>
        <strain evidence="2">C2-3</strain>
    </source>
</reference>
<reference evidence="1 2" key="1">
    <citation type="journal article" date="2012" name="J. Bacteriol.">
        <title>Complete Genome Sequence of Leptospirillum ferrooxidans Strain C2-3, Isolated from a Fresh Volcanic Ash Deposit on the Island of Miyake, Japan.</title>
        <authorList>
            <person name="Fujimura R."/>
            <person name="Sato Y."/>
            <person name="Nishizawa T."/>
            <person name="Oshima K."/>
            <person name="Kim S.-W."/>
            <person name="Hattori M."/>
            <person name="Kamijo T."/>
            <person name="Ohta H."/>
        </authorList>
    </citation>
    <scope>NUCLEOTIDE SEQUENCE [LARGE SCALE GENOMIC DNA]</scope>
    <source>
        <strain evidence="1 2">C2-3</strain>
    </source>
</reference>
<evidence type="ECO:0000313" key="2">
    <source>
        <dbReference type="Proteomes" id="UP000007382"/>
    </source>
</evidence>
<protein>
    <submittedName>
        <fullName evidence="1">Uncharacterized protein</fullName>
    </submittedName>
</protein>
<organism evidence="1 2">
    <name type="scientific">Leptospirillum ferrooxidans (strain C2-3)</name>
    <dbReference type="NCBI Taxonomy" id="1162668"/>
    <lineage>
        <taxon>Bacteria</taxon>
        <taxon>Pseudomonadati</taxon>
        <taxon>Nitrospirota</taxon>
        <taxon>Nitrospiria</taxon>
        <taxon>Nitrospirales</taxon>
        <taxon>Nitrospiraceae</taxon>
        <taxon>Leptospirillum</taxon>
    </lineage>
</organism>
<accession>I0IQU4</accession>
<dbReference type="AlphaFoldDB" id="I0IQU4"/>
<dbReference type="RefSeq" id="WP_014450127.1">
    <property type="nucleotide sequence ID" value="NC_017094.1"/>
</dbReference>
<dbReference type="KEGG" id="lfc:LFE_1966"/>
<dbReference type="PATRIC" id="fig|1162668.3.peg.2330"/>
<name>I0IQU4_LEPFC</name>
<dbReference type="Proteomes" id="UP000007382">
    <property type="component" value="Chromosome"/>
</dbReference>
<keyword evidence="2" id="KW-1185">Reference proteome</keyword>